<dbReference type="AlphaFoldDB" id="A0A2T2N7G4"/>
<dbReference type="PANTHER" id="PTHR43828:SF5">
    <property type="entry name" value="TRANSCRIPTIONAL REPRESSOR XBP1"/>
    <property type="match status" value="1"/>
</dbReference>
<sequence>MKIQSLLNPFCGEKNGNRSSESPTPASTPRTLAPITPTPKRQKIPKDAPVFSEGNKVVGHVNYPPFETCDDPDLEKQHRRFQVYPLGEIYKKGIRHIPYNSDKKDFMEKTARESFEMFQYTYKVPGDDKLYTVVWDYNVGLVRMTPFFKSCKYSKTIPAKALRENPGLKDISYSITGGALLCQGYWMPYQAAKAIAATFCYNIRWALTPVFGPDFPSACLHPRELSFAKFLIDPAIVMVCTHETNRFRIEGDAYKILRPDQASPTSNPKTRFASPTWTLSSSSSTTSTTMTATKGSRKQLPAKPADIESGYGTDTDQSDKYLFSPQVSPRTQTWTSVNRSQSPSSPPAALPPTANPCTRTLPPLPARSMLPTSVPGGFYDGHYHHQSHHHHHPFNRPPQPHLNLGTKRTLSKVAIYEVEDQDDDDYYVEHSRPATADTDADSELRLLPRRERNGGHHGHGYTDGDGDGAHHTRKELDAAEIILQLSSVDQSLPPPTKRTRRGSRC</sequence>
<feature type="region of interest" description="Disordered" evidence="1">
    <location>
        <begin position="259"/>
        <end position="404"/>
    </location>
</feature>
<dbReference type="Gene3D" id="3.10.260.10">
    <property type="entry name" value="Transcription regulator HTH, APSES-type DNA-binding domain"/>
    <property type="match status" value="1"/>
</dbReference>
<dbReference type="PANTHER" id="PTHR43828">
    <property type="entry name" value="ASPARAGINASE"/>
    <property type="match status" value="1"/>
</dbReference>
<name>A0A2T2N7G4_CORCC</name>
<proteinExistence type="predicted"/>
<feature type="compositionally biased region" description="Basic residues" evidence="1">
    <location>
        <begin position="384"/>
        <end position="394"/>
    </location>
</feature>
<feature type="region of interest" description="Disordered" evidence="1">
    <location>
        <begin position="1"/>
        <end position="49"/>
    </location>
</feature>
<dbReference type="GO" id="GO:0000981">
    <property type="term" value="F:DNA-binding transcription factor activity, RNA polymerase II-specific"/>
    <property type="evidence" value="ECO:0007669"/>
    <property type="project" value="UniProtKB-ARBA"/>
</dbReference>
<dbReference type="EMBL" id="KZ678146">
    <property type="protein sequence ID" value="PSN60968.1"/>
    <property type="molecule type" value="Genomic_DNA"/>
</dbReference>
<evidence type="ECO:0000259" key="2">
    <source>
        <dbReference type="PROSITE" id="PS51299"/>
    </source>
</evidence>
<organism evidence="3 4">
    <name type="scientific">Corynespora cassiicola Philippines</name>
    <dbReference type="NCBI Taxonomy" id="1448308"/>
    <lineage>
        <taxon>Eukaryota</taxon>
        <taxon>Fungi</taxon>
        <taxon>Dikarya</taxon>
        <taxon>Ascomycota</taxon>
        <taxon>Pezizomycotina</taxon>
        <taxon>Dothideomycetes</taxon>
        <taxon>Pleosporomycetidae</taxon>
        <taxon>Pleosporales</taxon>
        <taxon>Corynesporascaceae</taxon>
        <taxon>Corynespora</taxon>
    </lineage>
</organism>
<evidence type="ECO:0000313" key="4">
    <source>
        <dbReference type="Proteomes" id="UP000240883"/>
    </source>
</evidence>
<dbReference type="PROSITE" id="PS51299">
    <property type="entry name" value="HTH_APSES"/>
    <property type="match status" value="1"/>
</dbReference>
<evidence type="ECO:0000313" key="3">
    <source>
        <dbReference type="EMBL" id="PSN60968.1"/>
    </source>
</evidence>
<feature type="region of interest" description="Disordered" evidence="1">
    <location>
        <begin position="432"/>
        <end position="505"/>
    </location>
</feature>
<dbReference type="STRING" id="1448308.A0A2T2N7G4"/>
<reference evidence="3 4" key="1">
    <citation type="journal article" date="2018" name="Front. Microbiol.">
        <title>Genome-Wide Analysis of Corynespora cassiicola Leaf Fall Disease Putative Effectors.</title>
        <authorList>
            <person name="Lopez D."/>
            <person name="Ribeiro S."/>
            <person name="Label P."/>
            <person name="Fumanal B."/>
            <person name="Venisse J.S."/>
            <person name="Kohler A."/>
            <person name="de Oliveira R.R."/>
            <person name="Labutti K."/>
            <person name="Lipzen A."/>
            <person name="Lail K."/>
            <person name="Bauer D."/>
            <person name="Ohm R.A."/>
            <person name="Barry K.W."/>
            <person name="Spatafora J."/>
            <person name="Grigoriev I.V."/>
            <person name="Martin F.M."/>
            <person name="Pujade-Renaud V."/>
        </authorList>
    </citation>
    <scope>NUCLEOTIDE SEQUENCE [LARGE SCALE GENOMIC DNA]</scope>
    <source>
        <strain evidence="3 4">Philippines</strain>
    </source>
</reference>
<dbReference type="GO" id="GO:0033309">
    <property type="term" value="C:SBF transcription complex"/>
    <property type="evidence" value="ECO:0007669"/>
    <property type="project" value="TreeGrafter"/>
</dbReference>
<keyword evidence="4" id="KW-1185">Reference proteome</keyword>
<dbReference type="GO" id="GO:0003677">
    <property type="term" value="F:DNA binding"/>
    <property type="evidence" value="ECO:0007669"/>
    <property type="project" value="InterPro"/>
</dbReference>
<dbReference type="Proteomes" id="UP000240883">
    <property type="component" value="Unassembled WGS sequence"/>
</dbReference>
<dbReference type="InterPro" id="IPR003163">
    <property type="entry name" value="Tscrpt_reg_HTH_APSES-type"/>
</dbReference>
<protein>
    <recommendedName>
        <fullName evidence="2">HTH APSES-type domain-containing protein</fullName>
    </recommendedName>
</protein>
<feature type="compositionally biased region" description="Low complexity" evidence="1">
    <location>
        <begin position="274"/>
        <end position="294"/>
    </location>
</feature>
<feature type="compositionally biased region" description="Polar residues" evidence="1">
    <location>
        <begin position="325"/>
        <end position="341"/>
    </location>
</feature>
<dbReference type="InterPro" id="IPR036887">
    <property type="entry name" value="HTH_APSES_sf"/>
</dbReference>
<feature type="compositionally biased region" description="Polar residues" evidence="1">
    <location>
        <begin position="17"/>
        <end position="30"/>
    </location>
</feature>
<feature type="compositionally biased region" description="Basic and acidic residues" evidence="1">
    <location>
        <begin position="442"/>
        <end position="454"/>
    </location>
</feature>
<feature type="compositionally biased region" description="Basic and acidic residues" evidence="1">
    <location>
        <begin position="467"/>
        <end position="477"/>
    </location>
</feature>
<dbReference type="GO" id="GO:0030907">
    <property type="term" value="C:MBF transcription complex"/>
    <property type="evidence" value="ECO:0007669"/>
    <property type="project" value="TreeGrafter"/>
</dbReference>
<accession>A0A2T2N7G4</accession>
<gene>
    <name evidence="3" type="ORF">BS50DRAFT_505119</name>
</gene>
<dbReference type="OrthoDB" id="5562739at2759"/>
<evidence type="ECO:0000256" key="1">
    <source>
        <dbReference type="SAM" id="MobiDB-lite"/>
    </source>
</evidence>
<feature type="compositionally biased region" description="Pro residues" evidence="1">
    <location>
        <begin position="344"/>
        <end position="354"/>
    </location>
</feature>
<dbReference type="InterPro" id="IPR051642">
    <property type="entry name" value="SWI6-like"/>
</dbReference>
<dbReference type="SUPFAM" id="SSF54616">
    <property type="entry name" value="DNA-binding domain of Mlu1-box binding protein MBP1"/>
    <property type="match status" value="1"/>
</dbReference>
<feature type="domain" description="HTH APSES-type" evidence="2">
    <location>
        <begin position="104"/>
        <end position="222"/>
    </location>
</feature>